<dbReference type="Gene3D" id="3.60.15.10">
    <property type="entry name" value="Ribonuclease Z/Hydroxyacylglutathione hydrolase-like"/>
    <property type="match status" value="1"/>
</dbReference>
<dbReference type="PANTHER" id="PTHR42951:SF21">
    <property type="entry name" value="METALLO-HYDROLASE YQJP-RELATED"/>
    <property type="match status" value="1"/>
</dbReference>
<keyword evidence="3" id="KW-1185">Reference proteome</keyword>
<organism evidence="2 3">
    <name type="scientific">Fredinandcohnia quinoae</name>
    <dbReference type="NCBI Taxonomy" id="2918902"/>
    <lineage>
        <taxon>Bacteria</taxon>
        <taxon>Bacillati</taxon>
        <taxon>Bacillota</taxon>
        <taxon>Bacilli</taxon>
        <taxon>Bacillales</taxon>
        <taxon>Bacillaceae</taxon>
        <taxon>Fredinandcohnia</taxon>
    </lineage>
</organism>
<proteinExistence type="predicted"/>
<dbReference type="CDD" id="cd07725">
    <property type="entry name" value="TTHA1429-like_MBL-fold"/>
    <property type="match status" value="1"/>
</dbReference>
<dbReference type="InterPro" id="IPR036866">
    <property type="entry name" value="RibonucZ/Hydroxyglut_hydro"/>
</dbReference>
<reference evidence="2" key="1">
    <citation type="submission" date="2022-02" db="EMBL/GenBank/DDBJ databases">
        <title>Fredinandcohnia quinoae sp. nov. isolated from Chenopodium quinoa seeds.</title>
        <authorList>
            <person name="Saati-Santamaria Z."/>
            <person name="Flores-Felix J.D."/>
            <person name="Igual J.M."/>
            <person name="Velazquez E."/>
            <person name="Garcia-Fraile P."/>
            <person name="Martinez-Molina E."/>
        </authorList>
    </citation>
    <scope>NUCLEOTIDE SEQUENCE</scope>
    <source>
        <strain evidence="2">SECRCQ15</strain>
    </source>
</reference>
<dbReference type="AlphaFoldDB" id="A0AAW5E7V2"/>
<dbReference type="EMBL" id="JAKTTI010000005">
    <property type="protein sequence ID" value="MCH1624864.1"/>
    <property type="molecule type" value="Genomic_DNA"/>
</dbReference>
<feature type="domain" description="Metallo-beta-lactamase" evidence="1">
    <location>
        <begin position="20"/>
        <end position="233"/>
    </location>
</feature>
<dbReference type="InterPro" id="IPR050855">
    <property type="entry name" value="NDM-1-like"/>
</dbReference>
<evidence type="ECO:0000259" key="1">
    <source>
        <dbReference type="SMART" id="SM00849"/>
    </source>
</evidence>
<comment type="caution">
    <text evidence="2">The sequence shown here is derived from an EMBL/GenBank/DDBJ whole genome shotgun (WGS) entry which is preliminary data.</text>
</comment>
<sequence>MTISQDVFKFTFTTPFPVGDVNAYLIKGDVLTLVDAGVKTNEAWQSLISQLKELGYVPSDIEQAVITHHHPDHVGLLDYFREDLPIIGHPKNQPWISQDEQFFTSNEQFFVDLFTQLGIEPGFVKYVTDIRKTLRYGCHRSLTTAVVEGDVISGLSEWRIIETPGHAQSHIVLYRERDGLVIGGDQLLAKISPNPLLEPPQFGETVRPKPLLQYNDSLKKLLELDISVVVTGHGDDILHAHELIHKRLGAQKERAYHVLTMIREKPMTAFETCMQLFPKIFAKEPLLTMSETIGQLDFLEELGEIKINVSDGQFIYHV</sequence>
<dbReference type="Proteomes" id="UP001431131">
    <property type="component" value="Unassembled WGS sequence"/>
</dbReference>
<protein>
    <submittedName>
        <fullName evidence="2">MBL fold metallo-hydrolase</fullName>
    </submittedName>
</protein>
<dbReference type="Pfam" id="PF00753">
    <property type="entry name" value="Lactamase_B"/>
    <property type="match status" value="1"/>
</dbReference>
<name>A0AAW5E7V2_9BACI</name>
<accession>A0AAW5E7V2</accession>
<dbReference type="SUPFAM" id="SSF56281">
    <property type="entry name" value="Metallo-hydrolase/oxidoreductase"/>
    <property type="match status" value="1"/>
</dbReference>
<evidence type="ECO:0000313" key="2">
    <source>
        <dbReference type="EMBL" id="MCH1624864.1"/>
    </source>
</evidence>
<dbReference type="RefSeq" id="WP_240253617.1">
    <property type="nucleotide sequence ID" value="NZ_JAKTTI010000005.1"/>
</dbReference>
<gene>
    <name evidence="2" type="ORF">MJG50_05955</name>
</gene>
<dbReference type="InterPro" id="IPR001279">
    <property type="entry name" value="Metallo-B-lactamas"/>
</dbReference>
<dbReference type="SMART" id="SM00849">
    <property type="entry name" value="Lactamase_B"/>
    <property type="match status" value="1"/>
</dbReference>
<evidence type="ECO:0000313" key="3">
    <source>
        <dbReference type="Proteomes" id="UP001431131"/>
    </source>
</evidence>
<dbReference type="PANTHER" id="PTHR42951">
    <property type="entry name" value="METALLO-BETA-LACTAMASE DOMAIN-CONTAINING"/>
    <property type="match status" value="1"/>
</dbReference>